<organism evidence="2 3">
    <name type="scientific">Laccaria amethystina LaAM-08-1</name>
    <dbReference type="NCBI Taxonomy" id="1095629"/>
    <lineage>
        <taxon>Eukaryota</taxon>
        <taxon>Fungi</taxon>
        <taxon>Dikarya</taxon>
        <taxon>Basidiomycota</taxon>
        <taxon>Agaricomycotina</taxon>
        <taxon>Agaricomycetes</taxon>
        <taxon>Agaricomycetidae</taxon>
        <taxon>Agaricales</taxon>
        <taxon>Agaricineae</taxon>
        <taxon>Hydnangiaceae</taxon>
        <taxon>Laccaria</taxon>
    </lineage>
</organism>
<accession>A0A0C9XK72</accession>
<dbReference type="EMBL" id="KN838560">
    <property type="protein sequence ID" value="KIK05426.1"/>
    <property type="molecule type" value="Genomic_DNA"/>
</dbReference>
<dbReference type="HOGENOM" id="CLU_061608_0_0_1"/>
<feature type="transmembrane region" description="Helical" evidence="1">
    <location>
        <begin position="348"/>
        <end position="371"/>
    </location>
</feature>
<keyword evidence="1" id="KW-0812">Transmembrane</keyword>
<dbReference type="Proteomes" id="UP000054477">
    <property type="component" value="Unassembled WGS sequence"/>
</dbReference>
<feature type="transmembrane region" description="Helical" evidence="1">
    <location>
        <begin position="279"/>
        <end position="300"/>
    </location>
</feature>
<dbReference type="OrthoDB" id="3227921at2759"/>
<keyword evidence="1" id="KW-0472">Membrane</keyword>
<sequence length="430" mass="47775">MAGLCLTWVFRVACVLRSRGRKLLEPFDMFSGCESPPSETSRHHVLFGRVIWKSAFRGEAKTVRALRGILAICFLFAVLAFSAISIVIEPIHEMGLVPSQGFHAPDILYDFNMELPVWSIVAFIDMRSPMASRPDIFKTAISVTPLWDDSSDYKPDCVHMPGNLTFGGKFQNVQSDPYIQTITIFCPSRRVGLNAQELMSAPSSDVSPDLLVTVNFTTLGMFDNSLVDARMRTMSILVGLTNNTNDVVANTIPTPIFPGLNLAGNVSRRFKRRFVKPPLASLGIFGSSTSFLVTGLFPLFHDPSSLVPRSPDTGTLRIFGQNDDSDWELQRDYRDKSVWSGLASVGGFWVFLNGTFGIIFGTRLVLILFGIKPGSVFGIAHLFQRQRPANELQEDNIHKEGLHLQSLTTRTSRSTSPGLRDQVDRLRNIV</sequence>
<proteinExistence type="predicted"/>
<reference evidence="2 3" key="1">
    <citation type="submission" date="2014-04" db="EMBL/GenBank/DDBJ databases">
        <authorList>
            <consortium name="DOE Joint Genome Institute"/>
            <person name="Kuo A."/>
            <person name="Kohler A."/>
            <person name="Nagy L.G."/>
            <person name="Floudas D."/>
            <person name="Copeland A."/>
            <person name="Barry K.W."/>
            <person name="Cichocki N."/>
            <person name="Veneault-Fourrey C."/>
            <person name="LaButti K."/>
            <person name="Lindquist E.A."/>
            <person name="Lipzen A."/>
            <person name="Lundell T."/>
            <person name="Morin E."/>
            <person name="Murat C."/>
            <person name="Sun H."/>
            <person name="Tunlid A."/>
            <person name="Henrissat B."/>
            <person name="Grigoriev I.V."/>
            <person name="Hibbett D.S."/>
            <person name="Martin F."/>
            <person name="Nordberg H.P."/>
            <person name="Cantor M.N."/>
            <person name="Hua S.X."/>
        </authorList>
    </citation>
    <scope>NUCLEOTIDE SEQUENCE [LARGE SCALE GENOMIC DNA]</scope>
    <source>
        <strain evidence="2 3">LaAM-08-1</strain>
    </source>
</reference>
<name>A0A0C9XK72_9AGAR</name>
<keyword evidence="3" id="KW-1185">Reference proteome</keyword>
<dbReference type="AlphaFoldDB" id="A0A0C9XK72"/>
<keyword evidence="1" id="KW-1133">Transmembrane helix</keyword>
<evidence type="ECO:0000313" key="3">
    <source>
        <dbReference type="Proteomes" id="UP000054477"/>
    </source>
</evidence>
<evidence type="ECO:0000256" key="1">
    <source>
        <dbReference type="SAM" id="Phobius"/>
    </source>
</evidence>
<feature type="transmembrane region" description="Helical" evidence="1">
    <location>
        <begin position="107"/>
        <end position="124"/>
    </location>
</feature>
<evidence type="ECO:0000313" key="2">
    <source>
        <dbReference type="EMBL" id="KIK05426.1"/>
    </source>
</evidence>
<protein>
    <submittedName>
        <fullName evidence="2">Uncharacterized protein</fullName>
    </submittedName>
</protein>
<feature type="transmembrane region" description="Helical" evidence="1">
    <location>
        <begin position="65"/>
        <end position="87"/>
    </location>
</feature>
<gene>
    <name evidence="2" type="ORF">K443DRAFT_3907</name>
</gene>
<reference evidence="3" key="2">
    <citation type="submission" date="2015-01" db="EMBL/GenBank/DDBJ databases">
        <title>Evolutionary Origins and Diversification of the Mycorrhizal Mutualists.</title>
        <authorList>
            <consortium name="DOE Joint Genome Institute"/>
            <consortium name="Mycorrhizal Genomics Consortium"/>
            <person name="Kohler A."/>
            <person name="Kuo A."/>
            <person name="Nagy L.G."/>
            <person name="Floudas D."/>
            <person name="Copeland A."/>
            <person name="Barry K.W."/>
            <person name="Cichocki N."/>
            <person name="Veneault-Fourrey C."/>
            <person name="LaButti K."/>
            <person name="Lindquist E.A."/>
            <person name="Lipzen A."/>
            <person name="Lundell T."/>
            <person name="Morin E."/>
            <person name="Murat C."/>
            <person name="Riley R."/>
            <person name="Ohm R."/>
            <person name="Sun H."/>
            <person name="Tunlid A."/>
            <person name="Henrissat B."/>
            <person name="Grigoriev I.V."/>
            <person name="Hibbett D.S."/>
            <person name="Martin F."/>
        </authorList>
    </citation>
    <scope>NUCLEOTIDE SEQUENCE [LARGE SCALE GENOMIC DNA]</scope>
    <source>
        <strain evidence="3">LaAM-08-1</strain>
    </source>
</reference>